<dbReference type="InterPro" id="IPR029071">
    <property type="entry name" value="Ubiquitin-like_domsf"/>
</dbReference>
<proteinExistence type="predicted"/>
<feature type="region of interest" description="Disordered" evidence="1">
    <location>
        <begin position="69"/>
        <end position="94"/>
    </location>
</feature>
<dbReference type="EMBL" id="CAJOBJ010368470">
    <property type="protein sequence ID" value="CAF5222256.1"/>
    <property type="molecule type" value="Genomic_DNA"/>
</dbReference>
<dbReference type="PROSITE" id="PS50200">
    <property type="entry name" value="RA"/>
    <property type="match status" value="1"/>
</dbReference>
<evidence type="ECO:0000259" key="2">
    <source>
        <dbReference type="PROSITE" id="PS50200"/>
    </source>
</evidence>
<dbReference type="SUPFAM" id="SSF54236">
    <property type="entry name" value="Ubiquitin-like"/>
    <property type="match status" value="1"/>
</dbReference>
<dbReference type="AlphaFoldDB" id="A0A8S3JUE2"/>
<protein>
    <recommendedName>
        <fullName evidence="2">Ras-associating domain-containing protein</fullName>
    </recommendedName>
</protein>
<dbReference type="Proteomes" id="UP000681720">
    <property type="component" value="Unassembled WGS sequence"/>
</dbReference>
<dbReference type="EMBL" id="CAJOBH010226873">
    <property type="protein sequence ID" value="CAF5054473.1"/>
    <property type="molecule type" value="Genomic_DNA"/>
</dbReference>
<gene>
    <name evidence="3" type="ORF">BYL167_LOCUS58495</name>
    <name evidence="4" type="ORF">GIL414_LOCUS84973</name>
</gene>
<dbReference type="InterPro" id="IPR000159">
    <property type="entry name" value="RA_dom"/>
</dbReference>
<feature type="compositionally biased region" description="Polar residues" evidence="1">
    <location>
        <begin position="75"/>
        <end position="94"/>
    </location>
</feature>
<evidence type="ECO:0000313" key="5">
    <source>
        <dbReference type="Proteomes" id="UP000681720"/>
    </source>
</evidence>
<evidence type="ECO:0000256" key="1">
    <source>
        <dbReference type="SAM" id="MobiDB-lite"/>
    </source>
</evidence>
<reference evidence="4" key="1">
    <citation type="submission" date="2021-02" db="EMBL/GenBank/DDBJ databases">
        <authorList>
            <person name="Nowell W R."/>
        </authorList>
    </citation>
    <scope>NUCLEOTIDE SEQUENCE</scope>
</reference>
<organism evidence="4 5">
    <name type="scientific">Rotaria magnacalcarata</name>
    <dbReference type="NCBI Taxonomy" id="392030"/>
    <lineage>
        <taxon>Eukaryota</taxon>
        <taxon>Metazoa</taxon>
        <taxon>Spiralia</taxon>
        <taxon>Gnathifera</taxon>
        <taxon>Rotifera</taxon>
        <taxon>Eurotatoria</taxon>
        <taxon>Bdelloidea</taxon>
        <taxon>Philodinida</taxon>
        <taxon>Philodinidae</taxon>
        <taxon>Rotaria</taxon>
    </lineage>
</organism>
<name>A0A8S3JUE2_9BILA</name>
<evidence type="ECO:0000313" key="4">
    <source>
        <dbReference type="EMBL" id="CAF5222256.1"/>
    </source>
</evidence>
<feature type="non-terminal residue" evidence="4">
    <location>
        <position position="1"/>
    </location>
</feature>
<accession>A0A8S3JUE2</accession>
<comment type="caution">
    <text evidence="4">The sequence shown here is derived from an EMBL/GenBank/DDBJ whole genome shotgun (WGS) entry which is preliminary data.</text>
</comment>
<dbReference type="GO" id="GO:0007165">
    <property type="term" value="P:signal transduction"/>
    <property type="evidence" value="ECO:0007669"/>
    <property type="project" value="InterPro"/>
</dbReference>
<feature type="domain" description="Ras-associating" evidence="2">
    <location>
        <begin position="1"/>
        <end position="63"/>
    </location>
</feature>
<dbReference type="Gene3D" id="3.10.20.90">
    <property type="entry name" value="Phosphatidylinositol 3-kinase Catalytic Subunit, Chain A, domain 1"/>
    <property type="match status" value="1"/>
</dbReference>
<sequence length="94" mass="10950">ASNVLKTILDKFCIDPTTHEDYCIEQKLPNRKLLLLDHYNVFYALARQSDDEQVELIVRKKARQEREQTKGYSYLNISHNRTPSGLSISSTHSR</sequence>
<dbReference type="Proteomes" id="UP000681967">
    <property type="component" value="Unassembled WGS sequence"/>
</dbReference>
<evidence type="ECO:0000313" key="3">
    <source>
        <dbReference type="EMBL" id="CAF5054473.1"/>
    </source>
</evidence>